<proteinExistence type="predicted"/>
<dbReference type="KEGG" id="cser:CCO03_06685"/>
<gene>
    <name evidence="2" type="ORF">CCO03_06685</name>
</gene>
<name>A0A1Y0EM73_9BURK</name>
<accession>A0A1Y0EM73</accession>
<dbReference type="CDD" id="cd09729">
    <property type="entry name" value="Cse1_I-E"/>
    <property type="match status" value="1"/>
</dbReference>
<dbReference type="Pfam" id="PF09481">
    <property type="entry name" value="CRISPR_Cse1"/>
    <property type="match status" value="1"/>
</dbReference>
<dbReference type="AlphaFoldDB" id="A0A1Y0EM73"/>
<dbReference type="NCBIfam" id="TIGR02547">
    <property type="entry name" value="casA_cse1"/>
    <property type="match status" value="1"/>
</dbReference>
<reference evidence="2 3" key="1">
    <citation type="submission" date="2017-05" db="EMBL/GenBank/DDBJ databases">
        <authorList>
            <person name="Song R."/>
            <person name="Chenine A.L."/>
            <person name="Ruprecht R.M."/>
        </authorList>
    </citation>
    <scope>NUCLEOTIDE SEQUENCE [LARGE SCALE GENOMIC DNA]</scope>
    <source>
        <strain evidence="2 3">DSM 26136</strain>
    </source>
</reference>
<sequence>MPKALRAPQWRWTSRQARSSPASGATTTNKGFCAQRRPIDPSNSTRNRHMHLLEEPWIPVLRRDGARAWVTLAQMSDPDIVAFDAPRADFNGALAQFMVGLLQTTTPAASQVQWRRLLLTPPDAATLADWFAPHAAAFTFDGPGARFMQDFDLRASDGDPVGIGALLIEAPGENAVKNNSDLFIKRGHVTRLCPHCAALALFTLQVNAPAGGAGHRTGLRGGGPLTTLLVADGGPEAPRSLWQTLWLNVRHQQDFLAGDAGEGHEAPHYTFPWLASIAAIQQEGGQTTPVQVHPAHVYWAMPRRIRLDMDACSAGTCDLCGRSSDALIERYVTRNYGLNYKGAWLHPLSPYYEAKDGLLPLHPQPDGLGYRHWLSWVLGMQSDKRKVVRASVIEQFLSGDVEHRSGIGLRLWAFGYDMDNMKARCWYESTLPLYQLADCSPAAQQSLREEVGAWLQGAELAVSYLRGAVKDAWFSQDARGDFSFVDATFWGRTEAAFYELLRARIQAPAGTDRVATAERWLRHLIDTALHLFDHDWVGSGPVERMNPARVAAAHRLLRASLNGPKLRAALALEVPAKAGKKASVKPSKKA</sequence>
<evidence type="ECO:0000313" key="2">
    <source>
        <dbReference type="EMBL" id="ARU04402.1"/>
    </source>
</evidence>
<feature type="compositionally biased region" description="Polar residues" evidence="1">
    <location>
        <begin position="11"/>
        <end position="30"/>
    </location>
</feature>
<dbReference type="Proteomes" id="UP000196138">
    <property type="component" value="Chromosome"/>
</dbReference>
<protein>
    <submittedName>
        <fullName evidence="2">Type I-E CRISPR-associated protein Cse1/CasA</fullName>
    </submittedName>
</protein>
<feature type="region of interest" description="Disordered" evidence="1">
    <location>
        <begin position="1"/>
        <end position="47"/>
    </location>
</feature>
<evidence type="ECO:0000256" key="1">
    <source>
        <dbReference type="SAM" id="MobiDB-lite"/>
    </source>
</evidence>
<dbReference type="InterPro" id="IPR013381">
    <property type="entry name" value="CRISPR-assoc_prot_Cse1"/>
</dbReference>
<evidence type="ECO:0000313" key="3">
    <source>
        <dbReference type="Proteomes" id="UP000196138"/>
    </source>
</evidence>
<keyword evidence="3" id="KW-1185">Reference proteome</keyword>
<dbReference type="EMBL" id="CP021455">
    <property type="protein sequence ID" value="ARU04402.1"/>
    <property type="molecule type" value="Genomic_DNA"/>
</dbReference>
<organism evidence="2 3">
    <name type="scientific">Comamonas serinivorans</name>
    <dbReference type="NCBI Taxonomy" id="1082851"/>
    <lineage>
        <taxon>Bacteria</taxon>
        <taxon>Pseudomonadati</taxon>
        <taxon>Pseudomonadota</taxon>
        <taxon>Betaproteobacteria</taxon>
        <taxon>Burkholderiales</taxon>
        <taxon>Comamonadaceae</taxon>
        <taxon>Comamonas</taxon>
    </lineage>
</organism>